<comment type="catalytic activity">
    <reaction evidence="1 10">
        <text>Endonucleolytic cleavage to 5'-phosphomonoester.</text>
        <dbReference type="EC" id="3.1.26.4"/>
    </reaction>
</comment>
<protein>
    <recommendedName>
        <fullName evidence="4 10">Ribonuclease H</fullName>
        <shortName evidence="10">RNase H</shortName>
        <ecNumber evidence="4 10">3.1.26.4</ecNumber>
    </recommendedName>
</protein>
<comment type="subunit">
    <text evidence="3 10">Monomer.</text>
</comment>
<keyword evidence="6 10" id="KW-0479">Metal-binding</keyword>
<organism evidence="12 13">
    <name type="scientific">Sulfobacillus harzensis</name>
    <dbReference type="NCBI Taxonomy" id="2729629"/>
    <lineage>
        <taxon>Bacteria</taxon>
        <taxon>Bacillati</taxon>
        <taxon>Bacillota</taxon>
        <taxon>Clostridia</taxon>
        <taxon>Eubacteriales</taxon>
        <taxon>Clostridiales Family XVII. Incertae Sedis</taxon>
        <taxon>Sulfobacillus</taxon>
    </lineage>
</organism>
<dbReference type="GO" id="GO:0004523">
    <property type="term" value="F:RNA-DNA hybrid ribonuclease activity"/>
    <property type="evidence" value="ECO:0007669"/>
    <property type="project" value="UniProtKB-UniRule"/>
</dbReference>
<dbReference type="HAMAP" id="MF_00042">
    <property type="entry name" value="RNase_H"/>
    <property type="match status" value="1"/>
</dbReference>
<evidence type="ECO:0000256" key="9">
    <source>
        <dbReference type="ARBA" id="ARBA00022842"/>
    </source>
</evidence>
<evidence type="ECO:0000256" key="5">
    <source>
        <dbReference type="ARBA" id="ARBA00022722"/>
    </source>
</evidence>
<feature type="binding site" evidence="10">
    <location>
        <position position="50"/>
    </location>
    <ligand>
        <name>Mg(2+)</name>
        <dbReference type="ChEBI" id="CHEBI:18420"/>
        <label>1</label>
    </ligand>
</feature>
<comment type="subcellular location">
    <subcellularLocation>
        <location evidence="10">Cytoplasm</location>
    </subcellularLocation>
</comment>
<name>A0A7Y0L2X1_9FIRM</name>
<keyword evidence="8 10" id="KW-0378">Hydrolase</keyword>
<keyword evidence="9 10" id="KW-0460">Magnesium</keyword>
<dbReference type="CDD" id="cd09278">
    <property type="entry name" value="RNase_HI_prokaryote_like"/>
    <property type="match status" value="1"/>
</dbReference>
<dbReference type="GO" id="GO:0005737">
    <property type="term" value="C:cytoplasm"/>
    <property type="evidence" value="ECO:0007669"/>
    <property type="project" value="UniProtKB-SubCell"/>
</dbReference>
<dbReference type="GO" id="GO:0043137">
    <property type="term" value="P:DNA replication, removal of RNA primer"/>
    <property type="evidence" value="ECO:0007669"/>
    <property type="project" value="TreeGrafter"/>
</dbReference>
<dbReference type="PANTHER" id="PTHR10642:SF26">
    <property type="entry name" value="RIBONUCLEASE H1"/>
    <property type="match status" value="1"/>
</dbReference>
<sequence length="154" mass="17149">MTAKQYQVYTDGACQNNQAPGGQPGGWACVFVDGPSYSGFDAKTTNNRMELTAAIEALKHTEPGAEITVYSDSAYVVNAFLQNWFKGWHQRGWKNAKGQSVENQDLWRELYALAAQRRVTWVKVKGHAGNHYNEMADKLAVEAIKKARGEIVQP</sequence>
<dbReference type="EC" id="3.1.26.4" evidence="4 10"/>
<evidence type="ECO:0000256" key="10">
    <source>
        <dbReference type="HAMAP-Rule" id="MF_00042"/>
    </source>
</evidence>
<evidence type="ECO:0000313" key="12">
    <source>
        <dbReference type="EMBL" id="NMP21746.1"/>
    </source>
</evidence>
<dbReference type="PROSITE" id="PS50879">
    <property type="entry name" value="RNASE_H_1"/>
    <property type="match status" value="1"/>
</dbReference>
<dbReference type="InterPro" id="IPR036397">
    <property type="entry name" value="RNaseH_sf"/>
</dbReference>
<dbReference type="Gene3D" id="3.30.420.10">
    <property type="entry name" value="Ribonuclease H-like superfamily/Ribonuclease H"/>
    <property type="match status" value="1"/>
</dbReference>
<comment type="function">
    <text evidence="10">Endonuclease that specifically degrades the RNA of RNA-DNA hybrids.</text>
</comment>
<comment type="cofactor">
    <cofactor evidence="10">
        <name>Mg(2+)</name>
        <dbReference type="ChEBI" id="CHEBI:18420"/>
    </cofactor>
    <text evidence="10">Binds 1 Mg(2+) ion per subunit. May bind a second metal ion at a regulatory site, or after substrate binding.</text>
</comment>
<accession>A0A7Y0L2X1</accession>
<dbReference type="InterPro" id="IPR050092">
    <property type="entry name" value="RNase_H"/>
</dbReference>
<dbReference type="Pfam" id="PF00075">
    <property type="entry name" value="RNase_H"/>
    <property type="match status" value="1"/>
</dbReference>
<dbReference type="RefSeq" id="WP_169097432.1">
    <property type="nucleotide sequence ID" value="NZ_JABBVZ010000012.1"/>
</dbReference>
<evidence type="ECO:0000256" key="2">
    <source>
        <dbReference type="ARBA" id="ARBA00005300"/>
    </source>
</evidence>
<dbReference type="GO" id="GO:0003676">
    <property type="term" value="F:nucleic acid binding"/>
    <property type="evidence" value="ECO:0007669"/>
    <property type="project" value="InterPro"/>
</dbReference>
<dbReference type="SUPFAM" id="SSF53098">
    <property type="entry name" value="Ribonuclease H-like"/>
    <property type="match status" value="1"/>
</dbReference>
<evidence type="ECO:0000256" key="8">
    <source>
        <dbReference type="ARBA" id="ARBA00022801"/>
    </source>
</evidence>
<feature type="binding site" evidence="10">
    <location>
        <position position="72"/>
    </location>
    <ligand>
        <name>Mg(2+)</name>
        <dbReference type="ChEBI" id="CHEBI:18420"/>
        <label>1</label>
    </ligand>
</feature>
<evidence type="ECO:0000256" key="4">
    <source>
        <dbReference type="ARBA" id="ARBA00012180"/>
    </source>
</evidence>
<evidence type="ECO:0000256" key="6">
    <source>
        <dbReference type="ARBA" id="ARBA00022723"/>
    </source>
</evidence>
<dbReference type="InterPro" id="IPR012337">
    <property type="entry name" value="RNaseH-like_sf"/>
</dbReference>
<dbReference type="GO" id="GO:0000287">
    <property type="term" value="F:magnesium ion binding"/>
    <property type="evidence" value="ECO:0007669"/>
    <property type="project" value="UniProtKB-UniRule"/>
</dbReference>
<keyword evidence="13" id="KW-1185">Reference proteome</keyword>
<evidence type="ECO:0000256" key="3">
    <source>
        <dbReference type="ARBA" id="ARBA00011245"/>
    </source>
</evidence>
<dbReference type="AlphaFoldDB" id="A0A7Y0L2X1"/>
<dbReference type="InterPro" id="IPR002156">
    <property type="entry name" value="RNaseH_domain"/>
</dbReference>
<dbReference type="PANTHER" id="PTHR10642">
    <property type="entry name" value="RIBONUCLEASE H1"/>
    <property type="match status" value="1"/>
</dbReference>
<reference evidence="12 13" key="1">
    <citation type="submission" date="2020-04" db="EMBL/GenBank/DDBJ databases">
        <authorList>
            <person name="Zhang R."/>
            <person name="Schippers A."/>
        </authorList>
    </citation>
    <scope>NUCLEOTIDE SEQUENCE [LARGE SCALE GENOMIC DNA]</scope>
    <source>
        <strain evidence="12 13">DSM 109850</strain>
    </source>
</reference>
<dbReference type="InterPro" id="IPR022892">
    <property type="entry name" value="RNaseHI"/>
</dbReference>
<dbReference type="EMBL" id="JABBVZ010000012">
    <property type="protein sequence ID" value="NMP21746.1"/>
    <property type="molecule type" value="Genomic_DNA"/>
</dbReference>
<feature type="domain" description="RNase H type-1" evidence="11">
    <location>
        <begin position="2"/>
        <end position="145"/>
    </location>
</feature>
<keyword evidence="7 10" id="KW-0255">Endonuclease</keyword>
<keyword evidence="5 10" id="KW-0540">Nuclease</keyword>
<comment type="caution">
    <text evidence="12">The sequence shown here is derived from an EMBL/GenBank/DDBJ whole genome shotgun (WGS) entry which is preliminary data.</text>
</comment>
<keyword evidence="10" id="KW-0963">Cytoplasm</keyword>
<comment type="similarity">
    <text evidence="2 10">Belongs to the RNase H family.</text>
</comment>
<proteinExistence type="inferred from homology"/>
<gene>
    <name evidence="10" type="primary">rnhA</name>
    <name evidence="12" type="ORF">HIJ39_05185</name>
</gene>
<evidence type="ECO:0000256" key="7">
    <source>
        <dbReference type="ARBA" id="ARBA00022759"/>
    </source>
</evidence>
<dbReference type="Proteomes" id="UP000533476">
    <property type="component" value="Unassembled WGS sequence"/>
</dbReference>
<feature type="binding site" evidence="10">
    <location>
        <position position="11"/>
    </location>
    <ligand>
        <name>Mg(2+)</name>
        <dbReference type="ChEBI" id="CHEBI:18420"/>
        <label>2</label>
    </ligand>
</feature>
<feature type="binding site" evidence="10">
    <location>
        <position position="137"/>
    </location>
    <ligand>
        <name>Mg(2+)</name>
        <dbReference type="ChEBI" id="CHEBI:18420"/>
        <label>2</label>
    </ligand>
</feature>
<feature type="binding site" evidence="10">
    <location>
        <position position="11"/>
    </location>
    <ligand>
        <name>Mg(2+)</name>
        <dbReference type="ChEBI" id="CHEBI:18420"/>
        <label>1</label>
    </ligand>
</feature>
<evidence type="ECO:0000313" key="13">
    <source>
        <dbReference type="Proteomes" id="UP000533476"/>
    </source>
</evidence>
<evidence type="ECO:0000256" key="1">
    <source>
        <dbReference type="ARBA" id="ARBA00000077"/>
    </source>
</evidence>
<evidence type="ECO:0000259" key="11">
    <source>
        <dbReference type="PROSITE" id="PS50879"/>
    </source>
</evidence>